<protein>
    <submittedName>
        <fullName evidence="1">Uncharacterized protein</fullName>
    </submittedName>
</protein>
<evidence type="ECO:0000313" key="1">
    <source>
        <dbReference type="EMBL" id="AEK22701.1"/>
    </source>
</evidence>
<dbReference type="RefSeq" id="WP_013996693.1">
    <property type="nucleotide sequence ID" value="NC_015846.1"/>
</dbReference>
<dbReference type="AlphaFoldDB" id="F9YSM8"/>
<organism evidence="1 2">
    <name type="scientific">Capnocytophaga canimorsus (strain 5)</name>
    <dbReference type="NCBI Taxonomy" id="860228"/>
    <lineage>
        <taxon>Bacteria</taxon>
        <taxon>Pseudomonadati</taxon>
        <taxon>Bacteroidota</taxon>
        <taxon>Flavobacteriia</taxon>
        <taxon>Flavobacteriales</taxon>
        <taxon>Flavobacteriaceae</taxon>
        <taxon>Capnocytophaga</taxon>
    </lineage>
</organism>
<reference evidence="1 2" key="1">
    <citation type="journal article" date="2011" name="J. Bacteriol.">
        <title>Complete genome sequence of the dog commensal and human pathogen Capnocytophaga canimorsus strain 5.</title>
        <authorList>
            <person name="Manfredi P."/>
            <person name="Pagni M."/>
            <person name="Cornelis G.R."/>
        </authorList>
    </citation>
    <scope>NUCLEOTIDE SEQUENCE [LARGE SCALE GENOMIC DNA]</scope>
    <source>
        <strain evidence="2">5</strain>
    </source>
</reference>
<name>F9YSM8_CAPCC</name>
<dbReference type="KEGG" id="ccm:Ccan_05810"/>
<keyword evidence="2" id="KW-1185">Reference proteome</keyword>
<evidence type="ECO:0000313" key="2">
    <source>
        <dbReference type="Proteomes" id="UP000008895"/>
    </source>
</evidence>
<dbReference type="EMBL" id="CP002113">
    <property type="protein sequence ID" value="AEK22701.1"/>
    <property type="molecule type" value="Genomic_DNA"/>
</dbReference>
<dbReference type="STRING" id="860228.Ccan_05810"/>
<sequence>MQTVKVIIGGIIGFFSFMTTIEMAGEARGAELAGVFTTFLVIGEISL</sequence>
<accession>F9YSM8</accession>
<dbReference type="Proteomes" id="UP000008895">
    <property type="component" value="Chromosome"/>
</dbReference>
<proteinExistence type="predicted"/>
<gene>
    <name evidence="1" type="ordered locus">Ccan_05810</name>
</gene>
<dbReference type="HOGENOM" id="CLU_3165938_0_0_10"/>